<dbReference type="eggNOG" id="COG1765">
    <property type="taxonomic scope" value="Bacteria"/>
</dbReference>
<dbReference type="InterPro" id="IPR003718">
    <property type="entry name" value="OsmC/Ohr_fam"/>
</dbReference>
<comment type="caution">
    <text evidence="1">The sequence shown here is derived from an EMBL/GenBank/DDBJ whole genome shotgun (WGS) entry which is preliminary data.</text>
</comment>
<accession>A0A098QY45</accession>
<evidence type="ECO:0000313" key="1">
    <source>
        <dbReference type="EMBL" id="KGE71397.1"/>
    </source>
</evidence>
<dbReference type="OrthoDB" id="9804010at2"/>
<organism evidence="1 2">
    <name type="scientific">Spirochaeta lutea</name>
    <dbReference type="NCBI Taxonomy" id="1480694"/>
    <lineage>
        <taxon>Bacteria</taxon>
        <taxon>Pseudomonadati</taxon>
        <taxon>Spirochaetota</taxon>
        <taxon>Spirochaetia</taxon>
        <taxon>Spirochaetales</taxon>
        <taxon>Spirochaetaceae</taxon>
        <taxon>Spirochaeta</taxon>
    </lineage>
</organism>
<reference evidence="1 2" key="1">
    <citation type="submission" date="2014-05" db="EMBL/GenBank/DDBJ databases">
        <title>De novo Genome Sequence of Spirocheata sp.</title>
        <authorList>
            <person name="Shivani Y."/>
            <person name="Subhash Y."/>
            <person name="Tushar L."/>
            <person name="Sasikala C."/>
            <person name="Ramana C.V."/>
        </authorList>
    </citation>
    <scope>NUCLEOTIDE SEQUENCE [LARGE SCALE GENOMIC DNA]</scope>
    <source>
        <strain evidence="1 2">JC230</strain>
    </source>
</reference>
<dbReference type="Gene3D" id="3.30.300.20">
    <property type="match status" value="1"/>
</dbReference>
<dbReference type="STRING" id="1480694.DC28_11385"/>
<dbReference type="Pfam" id="PF02566">
    <property type="entry name" value="OsmC"/>
    <property type="match status" value="1"/>
</dbReference>
<gene>
    <name evidence="1" type="ORF">DC28_11385</name>
</gene>
<protein>
    <recommendedName>
        <fullName evidence="3">Osmotically inducible protein OsmC</fullName>
    </recommendedName>
</protein>
<name>A0A098QY45_9SPIO</name>
<dbReference type="EMBL" id="JNUP01000066">
    <property type="protein sequence ID" value="KGE71397.1"/>
    <property type="molecule type" value="Genomic_DNA"/>
</dbReference>
<dbReference type="Proteomes" id="UP000029692">
    <property type="component" value="Unassembled WGS sequence"/>
</dbReference>
<dbReference type="RefSeq" id="WP_037548598.1">
    <property type="nucleotide sequence ID" value="NZ_JNUP01000066.1"/>
</dbReference>
<dbReference type="PANTHER" id="PTHR34352">
    <property type="entry name" value="PROTEIN YHFA"/>
    <property type="match status" value="1"/>
</dbReference>
<dbReference type="AlphaFoldDB" id="A0A098QY45"/>
<dbReference type="SUPFAM" id="SSF82784">
    <property type="entry name" value="OsmC-like"/>
    <property type="match status" value="1"/>
</dbReference>
<sequence>MRVTLNRVNTKVHFRAENEDGNTMDIDGSPAIGGENRGFRPMQALLASLAGCSVMDLVSIIEKQRMTLKDIQIQVDGQRADSTPSVFTAIHLHYILRGQLIPEKVERAVELAVKKYCSVGAMLEHSVTITYDYEIKED</sequence>
<dbReference type="InterPro" id="IPR036102">
    <property type="entry name" value="OsmC/Ohrsf"/>
</dbReference>
<proteinExistence type="predicted"/>
<keyword evidence="2" id="KW-1185">Reference proteome</keyword>
<evidence type="ECO:0008006" key="3">
    <source>
        <dbReference type="Google" id="ProtNLM"/>
    </source>
</evidence>
<dbReference type="InterPro" id="IPR015946">
    <property type="entry name" value="KH_dom-like_a/b"/>
</dbReference>
<dbReference type="PANTHER" id="PTHR34352:SF1">
    <property type="entry name" value="PROTEIN YHFA"/>
    <property type="match status" value="1"/>
</dbReference>
<evidence type="ECO:0000313" key="2">
    <source>
        <dbReference type="Proteomes" id="UP000029692"/>
    </source>
</evidence>